<proteinExistence type="predicted"/>
<evidence type="ECO:0000259" key="3">
    <source>
        <dbReference type="Pfam" id="PF00534"/>
    </source>
</evidence>
<evidence type="ECO:0000256" key="1">
    <source>
        <dbReference type="ARBA" id="ARBA00022676"/>
    </source>
</evidence>
<dbReference type="OrthoDB" id="9790710at2"/>
<dbReference type="Pfam" id="PF00534">
    <property type="entry name" value="Glycos_transf_1"/>
    <property type="match status" value="1"/>
</dbReference>
<dbReference type="PANTHER" id="PTHR12526">
    <property type="entry name" value="GLYCOSYLTRANSFERASE"/>
    <property type="match status" value="1"/>
</dbReference>
<dbReference type="Proteomes" id="UP000298179">
    <property type="component" value="Unassembled WGS sequence"/>
</dbReference>
<evidence type="ECO:0000313" key="4">
    <source>
        <dbReference type="EMBL" id="TFF25497.1"/>
    </source>
</evidence>
<keyword evidence="1" id="KW-0328">Glycosyltransferase</keyword>
<feature type="domain" description="Glycosyl transferase family 1" evidence="3">
    <location>
        <begin position="220"/>
        <end position="380"/>
    </location>
</feature>
<comment type="caution">
    <text evidence="4">The sequence shown here is derived from an EMBL/GenBank/DDBJ whole genome shotgun (WGS) entry which is preliminary data.</text>
</comment>
<evidence type="ECO:0000313" key="5">
    <source>
        <dbReference type="Proteomes" id="UP000298179"/>
    </source>
</evidence>
<dbReference type="RefSeq" id="WP_134761665.1">
    <property type="nucleotide sequence ID" value="NZ_SOZD01000002.1"/>
</dbReference>
<dbReference type="GO" id="GO:0016757">
    <property type="term" value="F:glycosyltransferase activity"/>
    <property type="evidence" value="ECO:0007669"/>
    <property type="project" value="UniProtKB-KW"/>
</dbReference>
<reference evidence="4 5" key="1">
    <citation type="submission" date="2019-03" db="EMBL/GenBank/DDBJ databases">
        <title>Jiella endophytica sp. nov., a novel endophytic bacterium isolated from root of Ficus microcarpa Linn. f.</title>
        <authorList>
            <person name="Tuo L."/>
        </authorList>
    </citation>
    <scope>NUCLEOTIDE SEQUENCE [LARGE SCALE GENOMIC DNA]</scope>
    <source>
        <strain evidence="4 5">CBS5Q-3</strain>
    </source>
</reference>
<dbReference type="Gene3D" id="3.40.50.2000">
    <property type="entry name" value="Glycogen Phosphorylase B"/>
    <property type="match status" value="2"/>
</dbReference>
<dbReference type="InterPro" id="IPR001296">
    <property type="entry name" value="Glyco_trans_1"/>
</dbReference>
<dbReference type="AlphaFoldDB" id="A0A4Y8RS13"/>
<name>A0A4Y8RS13_9HYPH</name>
<dbReference type="PANTHER" id="PTHR12526:SF510">
    <property type="entry name" value="D-INOSITOL 3-PHOSPHATE GLYCOSYLTRANSFERASE"/>
    <property type="match status" value="1"/>
</dbReference>
<gene>
    <name evidence="4" type="ORF">E3C22_09110</name>
</gene>
<organism evidence="4 5">
    <name type="scientific">Jiella endophytica</name>
    <dbReference type="NCBI Taxonomy" id="2558362"/>
    <lineage>
        <taxon>Bacteria</taxon>
        <taxon>Pseudomonadati</taxon>
        <taxon>Pseudomonadota</taxon>
        <taxon>Alphaproteobacteria</taxon>
        <taxon>Hyphomicrobiales</taxon>
        <taxon>Aurantimonadaceae</taxon>
        <taxon>Jiella</taxon>
    </lineage>
</organism>
<keyword evidence="2 4" id="KW-0808">Transferase</keyword>
<accession>A0A4Y8RS13</accession>
<keyword evidence="5" id="KW-1185">Reference proteome</keyword>
<dbReference type="CDD" id="cd03801">
    <property type="entry name" value="GT4_PimA-like"/>
    <property type="match status" value="1"/>
</dbReference>
<evidence type="ECO:0000256" key="2">
    <source>
        <dbReference type="ARBA" id="ARBA00022679"/>
    </source>
</evidence>
<protein>
    <submittedName>
        <fullName evidence="4">Colanic acid biosynthesis glycosyltransferase WcaL</fullName>
    </submittedName>
</protein>
<sequence length="408" mass="44828">MQGRVAILVKGYPRLSETFIAQEIAGLQDRGLGQLIVSLRQPGETKIHPVHRKITAPVLYLPEYLKDDPARVKRGREFAARQKGFAEAERIFQTDLKRDHTPNRYRRFGQACVLAAELPDDIAWLHTHYLHTPASVARYAATIRGLGWSFSAHAKDIWTSEAWELSEKLDSAAFGVTCTASNLAYLRRLAKHPSTVELVYHGLDLSGITPPERQAFDGSRPYRIVSVGRAVEKKGYGDLIRALARLKDRNWHFDHVGGGALAAKLKVQAGKAGIADRINWHGSRERGEVFNLLASADLFVLPSRIARSGDRDGLPNVLMEAQAHCLPVVSTKVSAIPELVTDGETGLLVEERDPKALAAAIARLMDDPALAMRLAKAGESRVRAKFSPEPGLDRVAELLGQALQAKAA</sequence>
<dbReference type="EMBL" id="SOZD01000002">
    <property type="protein sequence ID" value="TFF25497.1"/>
    <property type="molecule type" value="Genomic_DNA"/>
</dbReference>
<dbReference type="SUPFAM" id="SSF53756">
    <property type="entry name" value="UDP-Glycosyltransferase/glycogen phosphorylase"/>
    <property type="match status" value="1"/>
</dbReference>